<dbReference type="Proteomes" id="UP000027466">
    <property type="component" value="Unassembled WGS sequence"/>
</dbReference>
<dbReference type="Gene3D" id="3.40.1170.60">
    <property type="match status" value="1"/>
</dbReference>
<keyword evidence="5" id="KW-1185">Reference proteome</keyword>
<comment type="caution">
    <text evidence="4">The sequence shown here is derived from an EMBL/GenBank/DDBJ whole genome shotgun (WGS) entry which is preliminary data.</text>
</comment>
<dbReference type="InterPro" id="IPR043502">
    <property type="entry name" value="DNA/RNA_pol_sf"/>
</dbReference>
<dbReference type="InterPro" id="IPR050356">
    <property type="entry name" value="SulA_CellDiv_inhibitor"/>
</dbReference>
<dbReference type="CDD" id="cd03468">
    <property type="entry name" value="PolY_like"/>
    <property type="match status" value="1"/>
</dbReference>
<protein>
    <submittedName>
        <fullName evidence="4">DNA polymerase</fullName>
    </submittedName>
</protein>
<keyword evidence="2" id="KW-0227">DNA damage</keyword>
<name>A0A069PEG5_9BURK</name>
<dbReference type="SUPFAM" id="SSF56672">
    <property type="entry name" value="DNA/RNA polymerases"/>
    <property type="match status" value="1"/>
</dbReference>
<evidence type="ECO:0000313" key="4">
    <source>
        <dbReference type="EMBL" id="KDR38985.1"/>
    </source>
</evidence>
<dbReference type="InterPro" id="IPR001126">
    <property type="entry name" value="UmuC"/>
</dbReference>
<dbReference type="PANTHER" id="PTHR35369:SF2">
    <property type="entry name" value="BLR3025 PROTEIN"/>
    <property type="match status" value="1"/>
</dbReference>
<evidence type="ECO:0000313" key="5">
    <source>
        <dbReference type="Proteomes" id="UP000027466"/>
    </source>
</evidence>
<reference evidence="4 5" key="1">
    <citation type="submission" date="2014-03" db="EMBL/GenBank/DDBJ databases">
        <title>Draft Genome Sequences of Four Burkholderia Strains.</title>
        <authorList>
            <person name="Liu X.Y."/>
            <person name="Li C.X."/>
            <person name="Xu J.H."/>
        </authorList>
    </citation>
    <scope>NUCLEOTIDE SEQUENCE [LARGE SCALE GENOMIC DNA]</scope>
    <source>
        <strain evidence="4 5">DSM 50014</strain>
    </source>
</reference>
<dbReference type="GO" id="GO:0006281">
    <property type="term" value="P:DNA repair"/>
    <property type="evidence" value="ECO:0007669"/>
    <property type="project" value="InterPro"/>
</dbReference>
<dbReference type="PANTHER" id="PTHR35369">
    <property type="entry name" value="BLR3025 PROTEIN-RELATED"/>
    <property type="match status" value="1"/>
</dbReference>
<dbReference type="InterPro" id="IPR043128">
    <property type="entry name" value="Rev_trsase/Diguanyl_cyclase"/>
</dbReference>
<evidence type="ECO:0000256" key="2">
    <source>
        <dbReference type="ARBA" id="ARBA00022763"/>
    </source>
</evidence>
<proteinExistence type="inferred from homology"/>
<sequence length="458" mass="51063">MLDHERVIALDNDARDAGVRAGMRRGGVLTLAPDAKLHDRDELREQQAISDVATALMQFSPQVAIAEEQTVLVDVSASLRLFGGIRAIHRAIRKSLAAFGFTVRTSVAPTGQGAWLMSRYRGGQRLSIRSFERQLSVLPALLVPETRRFADWFNGLGCSSVADLRRLPRAGLKKRCGTALLDTLDRAVGEAPELFEWVQTPPSFNARLELPDRVEHAEAVLFAARRLLVQLTGWLASKQLAVTRFTVELEHERGRAALAPTAVEIALAEPTWHEEHLTRLLKERLGRIELVAAVIAVRLAVNDVEGAEPPSDTLFPEPGGNAEDHNRLMELLIARLGPENVLRAAPVADHRPEVIANWVPVTSDVKGCALPGDQPRPSWLLETPVQLMTRQHRPFYGSPLRTVSPGERVEAGWWDGELVTRDYFVAEADDHTCYWIYRERVGSRDEEDPRWFLHGLFG</sequence>
<evidence type="ECO:0000259" key="3">
    <source>
        <dbReference type="Pfam" id="PF00817"/>
    </source>
</evidence>
<gene>
    <name evidence="4" type="ORF">BG61_35270</name>
</gene>
<evidence type="ECO:0000256" key="1">
    <source>
        <dbReference type="ARBA" id="ARBA00010945"/>
    </source>
</evidence>
<dbReference type="EMBL" id="JFHC01000069">
    <property type="protein sequence ID" value="KDR38985.1"/>
    <property type="molecule type" value="Genomic_DNA"/>
</dbReference>
<accession>A0A069PEG5</accession>
<dbReference type="AlphaFoldDB" id="A0A069PEG5"/>
<dbReference type="Pfam" id="PF00817">
    <property type="entry name" value="IMS"/>
    <property type="match status" value="1"/>
</dbReference>
<comment type="similarity">
    <text evidence="1">Belongs to the DNA polymerase type-Y family.</text>
</comment>
<dbReference type="Gene3D" id="3.30.70.270">
    <property type="match status" value="1"/>
</dbReference>
<organism evidence="4 5">
    <name type="scientific">Caballeronia glathei</name>
    <dbReference type="NCBI Taxonomy" id="60547"/>
    <lineage>
        <taxon>Bacteria</taxon>
        <taxon>Pseudomonadati</taxon>
        <taxon>Pseudomonadota</taxon>
        <taxon>Betaproteobacteria</taxon>
        <taxon>Burkholderiales</taxon>
        <taxon>Burkholderiaceae</taxon>
        <taxon>Caballeronia</taxon>
    </lineage>
</organism>
<feature type="domain" description="UmuC" evidence="3">
    <location>
        <begin position="5"/>
        <end position="118"/>
    </location>
</feature>